<dbReference type="GO" id="GO:0016798">
    <property type="term" value="F:hydrolase activity, acting on glycosyl bonds"/>
    <property type="evidence" value="ECO:0007669"/>
    <property type="project" value="UniProtKB-KW"/>
</dbReference>
<sequence>MTFLRTAGRQFVDEAGNAVRLRGVAVGGWLNMENFITGYSGNESLMRSTVRAVLGDDRYELFFERLLTSFFGEDDAKLLADAGMNCVRFPVNYRHFEDDARPFEFKQEGFRHLDRAIEACARHGIYSVIDLHALPGSQNHHWHSDNPTHRPAFWDHPHFQDRVVAMWEHIAEHYKDNPWVAGYNPINEPADESREVVGPFYTRLVEAIRAVDPRHILFLDGNTYSTEFDVFDEPWENTVYVAHDYAAPGLGGGGDYPGLTAGKYFDRAALEAKYAERTEYCRRTNTPVWVGEFGPIYSGHPSDPADERADVMRRELLADQLDIYRREDAGWSIWMYKDLGRQGLVMVRPDSPYMKRFGDFVAKKNRLGGDQWGSDGLGVAEVTKPFYELIDKEFPTFDPYPWGRFDWVRTLLLNLTVAQPLAYEYAELFRGLTDGELIDLADSFALKNCDVRTTLRDQLTAG</sequence>
<comment type="caution">
    <text evidence="5">The sequence shown here is derived from an EMBL/GenBank/DDBJ whole genome shotgun (WGS) entry which is preliminary data.</text>
</comment>
<dbReference type="Gene3D" id="3.20.20.80">
    <property type="entry name" value="Glycosidases"/>
    <property type="match status" value="1"/>
</dbReference>
<reference evidence="6" key="1">
    <citation type="journal article" date="2019" name="Int. J. Syst. Evol. Microbiol.">
        <title>The Global Catalogue of Microorganisms (GCM) 10K type strain sequencing project: providing services to taxonomists for standard genome sequencing and annotation.</title>
        <authorList>
            <consortium name="The Broad Institute Genomics Platform"/>
            <consortium name="The Broad Institute Genome Sequencing Center for Infectious Disease"/>
            <person name="Wu L."/>
            <person name="Ma J."/>
        </authorList>
    </citation>
    <scope>NUCLEOTIDE SEQUENCE [LARGE SCALE GENOMIC DNA]</scope>
    <source>
        <strain evidence="6">JCM 30346</strain>
    </source>
</reference>
<dbReference type="SUPFAM" id="SSF51445">
    <property type="entry name" value="(Trans)glycosidases"/>
    <property type="match status" value="1"/>
</dbReference>
<evidence type="ECO:0000313" key="5">
    <source>
        <dbReference type="EMBL" id="MFC6085936.1"/>
    </source>
</evidence>
<dbReference type="EMBL" id="JBHSRF010000073">
    <property type="protein sequence ID" value="MFC6085936.1"/>
    <property type="molecule type" value="Genomic_DNA"/>
</dbReference>
<evidence type="ECO:0000256" key="2">
    <source>
        <dbReference type="ARBA" id="ARBA00023295"/>
    </source>
</evidence>
<evidence type="ECO:0000256" key="3">
    <source>
        <dbReference type="RuleBase" id="RU361153"/>
    </source>
</evidence>
<proteinExistence type="inferred from homology"/>
<dbReference type="InterPro" id="IPR017853">
    <property type="entry name" value="GH"/>
</dbReference>
<dbReference type="InterPro" id="IPR001547">
    <property type="entry name" value="Glyco_hydro_5"/>
</dbReference>
<evidence type="ECO:0000313" key="6">
    <source>
        <dbReference type="Proteomes" id="UP001596137"/>
    </source>
</evidence>
<dbReference type="PANTHER" id="PTHR31297:SF13">
    <property type="entry name" value="PUTATIVE-RELATED"/>
    <property type="match status" value="1"/>
</dbReference>
<keyword evidence="2 3" id="KW-0326">Glycosidase</keyword>
<evidence type="ECO:0000259" key="4">
    <source>
        <dbReference type="Pfam" id="PF00150"/>
    </source>
</evidence>
<dbReference type="Pfam" id="PF00150">
    <property type="entry name" value="Cellulase"/>
    <property type="match status" value="1"/>
</dbReference>
<dbReference type="InterPro" id="IPR050386">
    <property type="entry name" value="Glycosyl_hydrolase_5"/>
</dbReference>
<dbReference type="PANTHER" id="PTHR31297">
    <property type="entry name" value="GLUCAN ENDO-1,6-BETA-GLUCOSIDASE B"/>
    <property type="match status" value="1"/>
</dbReference>
<accession>A0ABW1NRL8</accession>
<keyword evidence="1 3" id="KW-0378">Hydrolase</keyword>
<dbReference type="Proteomes" id="UP001596137">
    <property type="component" value="Unassembled WGS sequence"/>
</dbReference>
<evidence type="ECO:0000256" key="1">
    <source>
        <dbReference type="ARBA" id="ARBA00022801"/>
    </source>
</evidence>
<gene>
    <name evidence="5" type="ORF">ACFP1K_32550</name>
</gene>
<comment type="similarity">
    <text evidence="3">Belongs to the glycosyl hydrolase 5 (cellulase A) family.</text>
</comment>
<protein>
    <submittedName>
        <fullName evidence="5">Glycoside hydrolase family 5 protein</fullName>
        <ecNumber evidence="5">3.2.1.-</ecNumber>
    </submittedName>
</protein>
<feature type="domain" description="Glycoside hydrolase family 5" evidence="4">
    <location>
        <begin position="74"/>
        <end position="337"/>
    </location>
</feature>
<name>A0ABW1NRL8_9ACTN</name>
<keyword evidence="6" id="KW-1185">Reference proteome</keyword>
<organism evidence="5 6">
    <name type="scientific">Sphaerisporangium aureirubrum</name>
    <dbReference type="NCBI Taxonomy" id="1544736"/>
    <lineage>
        <taxon>Bacteria</taxon>
        <taxon>Bacillati</taxon>
        <taxon>Actinomycetota</taxon>
        <taxon>Actinomycetes</taxon>
        <taxon>Streptosporangiales</taxon>
        <taxon>Streptosporangiaceae</taxon>
        <taxon>Sphaerisporangium</taxon>
    </lineage>
</organism>
<dbReference type="RefSeq" id="WP_380760608.1">
    <property type="nucleotide sequence ID" value="NZ_JBHSRF010000073.1"/>
</dbReference>
<dbReference type="EC" id="3.2.1.-" evidence="5"/>